<accession>A0A401SHZ5</accession>
<evidence type="ECO:0000256" key="6">
    <source>
        <dbReference type="ARBA" id="ARBA00022859"/>
    </source>
</evidence>
<evidence type="ECO:0000256" key="12">
    <source>
        <dbReference type="ARBA" id="ARBA00023180"/>
    </source>
</evidence>
<keyword evidence="11" id="KW-1015">Disulfide bond</keyword>
<feature type="domain" description="Ig-like" evidence="17">
    <location>
        <begin position="45"/>
        <end position="129"/>
    </location>
</feature>
<dbReference type="GO" id="GO:0009897">
    <property type="term" value="C:external side of plasma membrane"/>
    <property type="evidence" value="ECO:0007669"/>
    <property type="project" value="TreeGrafter"/>
</dbReference>
<dbReference type="GO" id="GO:0045065">
    <property type="term" value="P:cytotoxic T cell differentiation"/>
    <property type="evidence" value="ECO:0007669"/>
    <property type="project" value="TreeGrafter"/>
</dbReference>
<dbReference type="SUPFAM" id="SSF48726">
    <property type="entry name" value="Immunoglobulin"/>
    <property type="match status" value="1"/>
</dbReference>
<evidence type="ECO:0000256" key="16">
    <source>
        <dbReference type="SAM" id="Phobius"/>
    </source>
</evidence>
<evidence type="ECO:0000256" key="2">
    <source>
        <dbReference type="ARBA" id="ARBA00021525"/>
    </source>
</evidence>
<dbReference type="STRING" id="137246.A0A401SHZ5"/>
<keyword evidence="6" id="KW-0391">Immunity</keyword>
<keyword evidence="10" id="KW-0564">Palmitate</keyword>
<dbReference type="Pfam" id="PF07686">
    <property type="entry name" value="V-set"/>
    <property type="match status" value="1"/>
</dbReference>
<dbReference type="PROSITE" id="PS50835">
    <property type="entry name" value="IG_LIKE"/>
    <property type="match status" value="1"/>
</dbReference>
<comment type="subcellular location">
    <subcellularLocation>
        <location evidence="1">Cell membrane</location>
        <topology evidence="1">Single-pass type I membrane protein</topology>
    </subcellularLocation>
</comment>
<evidence type="ECO:0000256" key="14">
    <source>
        <dbReference type="ARBA" id="ARBA00023319"/>
    </source>
</evidence>
<dbReference type="AlphaFoldDB" id="A0A401SHZ5"/>
<keyword evidence="3" id="KW-1003">Cell membrane</keyword>
<keyword evidence="13" id="KW-0449">Lipoprotein</keyword>
<keyword evidence="7 16" id="KW-1133">Transmembrane helix</keyword>
<protein>
    <recommendedName>
        <fullName evidence="2">T-cell surface glycoprotein CD8 alpha chain</fullName>
    </recommendedName>
</protein>
<keyword evidence="14" id="KW-0393">Immunoglobulin domain</keyword>
<keyword evidence="9 16" id="KW-0472">Membrane</keyword>
<evidence type="ECO:0000256" key="11">
    <source>
        <dbReference type="ARBA" id="ARBA00023157"/>
    </source>
</evidence>
<evidence type="ECO:0000256" key="3">
    <source>
        <dbReference type="ARBA" id="ARBA00022475"/>
    </source>
</evidence>
<name>A0A401SHZ5_CHIPU</name>
<evidence type="ECO:0000259" key="17">
    <source>
        <dbReference type="PROSITE" id="PS50835"/>
    </source>
</evidence>
<proteinExistence type="predicted"/>
<evidence type="ECO:0000256" key="1">
    <source>
        <dbReference type="ARBA" id="ARBA00004251"/>
    </source>
</evidence>
<dbReference type="SMART" id="SM00409">
    <property type="entry name" value="IG"/>
    <property type="match status" value="1"/>
</dbReference>
<dbReference type="InterPro" id="IPR003599">
    <property type="entry name" value="Ig_sub"/>
</dbReference>
<feature type="region of interest" description="Disordered" evidence="15">
    <location>
        <begin position="154"/>
        <end position="188"/>
    </location>
</feature>
<evidence type="ECO:0000256" key="8">
    <source>
        <dbReference type="ARBA" id="ARBA00023130"/>
    </source>
</evidence>
<evidence type="ECO:0000256" key="10">
    <source>
        <dbReference type="ARBA" id="ARBA00023139"/>
    </source>
</evidence>
<dbReference type="OMA" id="KCKCIRP"/>
<dbReference type="GO" id="GO:0002456">
    <property type="term" value="P:T cell mediated immunity"/>
    <property type="evidence" value="ECO:0007669"/>
    <property type="project" value="TreeGrafter"/>
</dbReference>
<keyword evidence="12" id="KW-0325">Glycoprotein</keyword>
<keyword evidence="19" id="KW-1185">Reference proteome</keyword>
<reference evidence="18 19" key="1">
    <citation type="journal article" date="2018" name="Nat. Ecol. Evol.">
        <title>Shark genomes provide insights into elasmobranch evolution and the origin of vertebrates.</title>
        <authorList>
            <person name="Hara Y"/>
            <person name="Yamaguchi K"/>
            <person name="Onimaru K"/>
            <person name="Kadota M"/>
            <person name="Koyanagi M"/>
            <person name="Keeley SD"/>
            <person name="Tatsumi K"/>
            <person name="Tanaka K"/>
            <person name="Motone F"/>
            <person name="Kageyama Y"/>
            <person name="Nozu R"/>
            <person name="Adachi N"/>
            <person name="Nishimura O"/>
            <person name="Nakagawa R"/>
            <person name="Tanegashima C"/>
            <person name="Kiyatake I"/>
            <person name="Matsumoto R"/>
            <person name="Murakumo K"/>
            <person name="Nishida K"/>
            <person name="Terakita A"/>
            <person name="Kuratani S"/>
            <person name="Sato K"/>
            <person name="Hyodo S Kuraku.S."/>
        </authorList>
    </citation>
    <scope>NUCLEOTIDE SEQUENCE [LARGE SCALE GENOMIC DNA]</scope>
</reference>
<gene>
    <name evidence="18" type="ORF">chiPu_0008465</name>
</gene>
<keyword evidence="5" id="KW-0732">Signal</keyword>
<evidence type="ECO:0000313" key="19">
    <source>
        <dbReference type="Proteomes" id="UP000287033"/>
    </source>
</evidence>
<dbReference type="InterPro" id="IPR036179">
    <property type="entry name" value="Ig-like_dom_sf"/>
</dbReference>
<feature type="compositionally biased region" description="Low complexity" evidence="15">
    <location>
        <begin position="154"/>
        <end position="169"/>
    </location>
</feature>
<dbReference type="InterPro" id="IPR007110">
    <property type="entry name" value="Ig-like_dom"/>
</dbReference>
<evidence type="ECO:0000256" key="13">
    <source>
        <dbReference type="ARBA" id="ARBA00023288"/>
    </source>
</evidence>
<feature type="compositionally biased region" description="Polar residues" evidence="15">
    <location>
        <begin position="170"/>
        <end position="188"/>
    </location>
</feature>
<dbReference type="SMART" id="SM00406">
    <property type="entry name" value="IGv"/>
    <property type="match status" value="1"/>
</dbReference>
<evidence type="ECO:0000313" key="18">
    <source>
        <dbReference type="EMBL" id="GCC30021.1"/>
    </source>
</evidence>
<keyword evidence="4 16" id="KW-0812">Transmembrane</keyword>
<dbReference type="InterPro" id="IPR013783">
    <property type="entry name" value="Ig-like_fold"/>
</dbReference>
<evidence type="ECO:0000256" key="7">
    <source>
        <dbReference type="ARBA" id="ARBA00022989"/>
    </source>
</evidence>
<organism evidence="18 19">
    <name type="scientific">Chiloscyllium punctatum</name>
    <name type="common">Brownbanded bambooshark</name>
    <name type="synonym">Hemiscyllium punctatum</name>
    <dbReference type="NCBI Taxonomy" id="137246"/>
    <lineage>
        <taxon>Eukaryota</taxon>
        <taxon>Metazoa</taxon>
        <taxon>Chordata</taxon>
        <taxon>Craniata</taxon>
        <taxon>Vertebrata</taxon>
        <taxon>Chondrichthyes</taxon>
        <taxon>Elasmobranchii</taxon>
        <taxon>Galeomorphii</taxon>
        <taxon>Galeoidea</taxon>
        <taxon>Orectolobiformes</taxon>
        <taxon>Hemiscylliidae</taxon>
        <taxon>Chiloscyllium</taxon>
    </lineage>
</organism>
<dbReference type="Proteomes" id="UP000287033">
    <property type="component" value="Unassembled WGS sequence"/>
</dbReference>
<dbReference type="Gene3D" id="2.60.40.10">
    <property type="entry name" value="Immunoglobulins"/>
    <property type="match status" value="1"/>
</dbReference>
<dbReference type="GO" id="GO:0007166">
    <property type="term" value="P:cell surface receptor signaling pathway"/>
    <property type="evidence" value="ECO:0007669"/>
    <property type="project" value="TreeGrafter"/>
</dbReference>
<dbReference type="PANTHER" id="PTHR10441:SF2">
    <property type="entry name" value="T-CELL SURFACE GLYCOPROTEIN CD8 ALPHA CHAIN"/>
    <property type="match status" value="1"/>
</dbReference>
<dbReference type="InterPro" id="IPR013106">
    <property type="entry name" value="Ig_V-set"/>
</dbReference>
<comment type="caution">
    <text evidence="18">The sequence shown here is derived from an EMBL/GenBank/DDBJ whole genome shotgun (WGS) entry which is preliminary data.</text>
</comment>
<dbReference type="InterPro" id="IPR015468">
    <property type="entry name" value="CD8_asu"/>
</dbReference>
<dbReference type="EMBL" id="BEZZ01000278">
    <property type="protein sequence ID" value="GCC30021.1"/>
    <property type="molecule type" value="Genomic_DNA"/>
</dbReference>
<evidence type="ECO:0000256" key="4">
    <source>
        <dbReference type="ARBA" id="ARBA00022692"/>
    </source>
</evidence>
<dbReference type="PANTHER" id="PTHR10441">
    <property type="entry name" value="CD8 ALPHA CHAIN"/>
    <property type="match status" value="1"/>
</dbReference>
<feature type="transmembrane region" description="Helical" evidence="16">
    <location>
        <begin position="198"/>
        <end position="223"/>
    </location>
</feature>
<evidence type="ECO:0000256" key="5">
    <source>
        <dbReference type="ARBA" id="ARBA00022729"/>
    </source>
</evidence>
<evidence type="ECO:0000256" key="15">
    <source>
        <dbReference type="SAM" id="MobiDB-lite"/>
    </source>
</evidence>
<evidence type="ECO:0000256" key="9">
    <source>
        <dbReference type="ARBA" id="ARBA00023136"/>
    </source>
</evidence>
<sequence length="252" mass="28269">MRCIHGLLQKFHSLVNIDLTRKCLEPIMKTLGCLLATQLISTVLPLLSENRVVKKGGIIDVKCSLHADEGVYWFQQPQGSKPKFLLYITGAGKVKALTESNKYNAAKSSTKVSLTIKNFQKEDAGKYYCFMVKNMAMLFGNGIELYFEEVKTTPKPTTMPTTTQAKPTTQDSKGSTQCHSTQRGTSQGNTEASISCHLIIWAPLTGAAVLLLLALICVSIAYCRRPRRRRCQHQFRKRPIAEEGRRPQNRYL</sequence>
<keyword evidence="8" id="KW-1064">Adaptive immunity</keyword>
<dbReference type="OrthoDB" id="9906515at2759"/>